<feature type="transmembrane region" description="Helical" evidence="1">
    <location>
        <begin position="32"/>
        <end position="53"/>
    </location>
</feature>
<dbReference type="RefSeq" id="XP_044541647.1">
    <property type="nucleotide sequence ID" value="XM_044690207.1"/>
</dbReference>
<keyword evidence="3" id="KW-1185">Reference proteome</keyword>
<comment type="caution">
    <text evidence="2">The sequence shown here is derived from an EMBL/GenBank/DDBJ whole genome shotgun (WGS) entry which is preliminary data.</text>
</comment>
<reference evidence="2 3" key="1">
    <citation type="journal article" date="2018" name="BMC Genomics">
        <title>The genome of Naegleria lovaniensis, the basis for a comparative approach to unravel pathogenicity factors of the human pathogenic amoeba N. fowleri.</title>
        <authorList>
            <person name="Liechti N."/>
            <person name="Schurch N."/>
            <person name="Bruggmann R."/>
            <person name="Wittwer M."/>
        </authorList>
    </citation>
    <scope>NUCLEOTIDE SEQUENCE [LARGE SCALE GENOMIC DNA]</scope>
    <source>
        <strain evidence="2 3">ATCC 30569</strain>
    </source>
</reference>
<evidence type="ECO:0000256" key="1">
    <source>
        <dbReference type="SAM" id="Phobius"/>
    </source>
</evidence>
<dbReference type="GeneID" id="68106694"/>
<protein>
    <submittedName>
        <fullName evidence="2">Uncharacterized protein</fullName>
    </submittedName>
</protein>
<keyword evidence="1" id="KW-0812">Transmembrane</keyword>
<dbReference type="EMBL" id="PYSW02000080">
    <property type="protein sequence ID" value="KAG2370783.1"/>
    <property type="molecule type" value="Genomic_DNA"/>
</dbReference>
<accession>A0AA88KH39</accession>
<keyword evidence="1" id="KW-1133">Transmembrane helix</keyword>
<organism evidence="2 3">
    <name type="scientific">Naegleria lovaniensis</name>
    <name type="common">Amoeba</name>
    <dbReference type="NCBI Taxonomy" id="51637"/>
    <lineage>
        <taxon>Eukaryota</taxon>
        <taxon>Discoba</taxon>
        <taxon>Heterolobosea</taxon>
        <taxon>Tetramitia</taxon>
        <taxon>Eutetramitia</taxon>
        <taxon>Vahlkampfiidae</taxon>
        <taxon>Naegleria</taxon>
    </lineage>
</organism>
<name>A0AA88KH39_NAELO</name>
<dbReference type="Proteomes" id="UP000816034">
    <property type="component" value="Unassembled WGS sequence"/>
</dbReference>
<feature type="transmembrane region" description="Helical" evidence="1">
    <location>
        <begin position="138"/>
        <end position="155"/>
    </location>
</feature>
<gene>
    <name evidence="2" type="ORF">C9374_014241</name>
</gene>
<proteinExistence type="predicted"/>
<sequence>MPSTLSKQLISVGSFSKTLLMAWYQYFRPMSWIALATLVVGLVFGVFRILAVYDVSYFGRKQSKPNTSSSASTSVAAEIVLKDHHQEVRAAKQSSLSIPENSSPQEFASFFITTFVNKVCTLCMNVFSKRSKEKVPKVLAISASFIALMILQSLVTRRNMV</sequence>
<dbReference type="AlphaFoldDB" id="A0AA88KH39"/>
<keyword evidence="1" id="KW-0472">Membrane</keyword>
<evidence type="ECO:0000313" key="3">
    <source>
        <dbReference type="Proteomes" id="UP000816034"/>
    </source>
</evidence>
<evidence type="ECO:0000313" key="2">
    <source>
        <dbReference type="EMBL" id="KAG2370783.1"/>
    </source>
</evidence>